<evidence type="ECO:0000256" key="1">
    <source>
        <dbReference type="ARBA" id="ARBA00010645"/>
    </source>
</evidence>
<comment type="similarity">
    <text evidence="1">Belongs to the UPF0125 (RnfH) family.</text>
</comment>
<proteinExistence type="inferred from homology"/>
<dbReference type="AlphaFoldDB" id="I7JL92"/>
<dbReference type="SUPFAM" id="SSF54285">
    <property type="entry name" value="MoaD/ThiS"/>
    <property type="match status" value="1"/>
</dbReference>
<protein>
    <submittedName>
        <fullName evidence="2">Uncharacterized protein</fullName>
    </submittedName>
</protein>
<gene>
    <name evidence="2" type="ORF">KUM_0081</name>
</gene>
<organism evidence="2">
    <name type="scientific">Taylorella asinigenitalis 14/45</name>
    <dbReference type="NCBI Taxonomy" id="1091495"/>
    <lineage>
        <taxon>Bacteria</taxon>
        <taxon>Pseudomonadati</taxon>
        <taxon>Pseudomonadota</taxon>
        <taxon>Betaproteobacteria</taxon>
        <taxon>Burkholderiales</taxon>
        <taxon>Alcaligenaceae</taxon>
        <taxon>Taylorella</taxon>
    </lineage>
</organism>
<dbReference type="InterPro" id="IPR016155">
    <property type="entry name" value="Mopterin_synth/thiamin_S_b"/>
</dbReference>
<dbReference type="InterPro" id="IPR037021">
    <property type="entry name" value="RnfH_sf"/>
</dbReference>
<accession>I7JL92</accession>
<dbReference type="HOGENOM" id="CLU_198427_0_0_4"/>
<sequence>MISDALKLSPFDIKNRGISVYGKKVPLNYVLRNADRIEICRPLTFNPMESRKRRAQVAKMGILKKEAQRRRKVVFDSN</sequence>
<dbReference type="Gene3D" id="3.10.20.280">
    <property type="entry name" value="RnfH-like"/>
    <property type="match status" value="1"/>
</dbReference>
<dbReference type="KEGG" id="tat:KUM_0081"/>
<reference evidence="2" key="1">
    <citation type="journal article" date="2012" name="Vet. Microbiol.">
        <title>Comparative genomic analyses of the Taylorellae.</title>
        <authorList>
            <person name="Hauser H."/>
            <person name="Richter D.C."/>
            <person name="van Tonder A."/>
            <person name="Clark L."/>
            <person name="Preston A."/>
        </authorList>
    </citation>
    <scope>NUCLEOTIDE SEQUENCE</scope>
    <source>
        <strain evidence="2">14/45</strain>
    </source>
</reference>
<dbReference type="EMBL" id="HE681424">
    <property type="protein sequence ID" value="CCG18887.1"/>
    <property type="molecule type" value="Genomic_DNA"/>
</dbReference>
<dbReference type="Pfam" id="PF03658">
    <property type="entry name" value="Ub-RnfH"/>
    <property type="match status" value="1"/>
</dbReference>
<evidence type="ECO:0000313" key="2">
    <source>
        <dbReference type="EMBL" id="CCG18887.1"/>
    </source>
</evidence>
<dbReference type="InterPro" id="IPR005346">
    <property type="entry name" value="RnfH"/>
</dbReference>
<dbReference type="BioCyc" id="TASI1091495:G13GE-81-MONOMER"/>
<name>I7JL92_9BURK</name>